<keyword evidence="2" id="KW-1185">Reference proteome</keyword>
<dbReference type="PANTHER" id="PTHR47718">
    <property type="entry name" value="OS01G0519700 PROTEIN"/>
    <property type="match status" value="1"/>
</dbReference>
<evidence type="ECO:0008006" key="3">
    <source>
        <dbReference type="Google" id="ProtNLM"/>
    </source>
</evidence>
<protein>
    <recommendedName>
        <fullName evidence="3">Protein FAR1-RELATED SEQUENCE</fullName>
    </recommendedName>
</protein>
<organism evidence="1 2">
    <name type="scientific">Rehmannia glutinosa</name>
    <name type="common">Chinese foxglove</name>
    <dbReference type="NCBI Taxonomy" id="99300"/>
    <lineage>
        <taxon>Eukaryota</taxon>
        <taxon>Viridiplantae</taxon>
        <taxon>Streptophyta</taxon>
        <taxon>Embryophyta</taxon>
        <taxon>Tracheophyta</taxon>
        <taxon>Spermatophyta</taxon>
        <taxon>Magnoliopsida</taxon>
        <taxon>eudicotyledons</taxon>
        <taxon>Gunneridae</taxon>
        <taxon>Pentapetalae</taxon>
        <taxon>asterids</taxon>
        <taxon>lamiids</taxon>
        <taxon>Lamiales</taxon>
        <taxon>Orobanchaceae</taxon>
        <taxon>Rehmannieae</taxon>
        <taxon>Rehmannia</taxon>
    </lineage>
</organism>
<dbReference type="EMBL" id="JABTTQ020000003">
    <property type="protein sequence ID" value="KAK6160587.1"/>
    <property type="molecule type" value="Genomic_DNA"/>
</dbReference>
<evidence type="ECO:0000313" key="2">
    <source>
        <dbReference type="Proteomes" id="UP001318860"/>
    </source>
</evidence>
<reference evidence="1 2" key="1">
    <citation type="journal article" date="2021" name="Comput. Struct. Biotechnol. J.">
        <title>De novo genome assembly of the potent medicinal plant Rehmannia glutinosa using nanopore technology.</title>
        <authorList>
            <person name="Ma L."/>
            <person name="Dong C."/>
            <person name="Song C."/>
            <person name="Wang X."/>
            <person name="Zheng X."/>
            <person name="Niu Y."/>
            <person name="Chen S."/>
            <person name="Feng W."/>
        </authorList>
    </citation>
    <scope>NUCLEOTIDE SEQUENCE [LARGE SCALE GENOMIC DNA]</scope>
    <source>
        <strain evidence="1">DH-2019</strain>
    </source>
</reference>
<proteinExistence type="predicted"/>
<dbReference type="Proteomes" id="UP001318860">
    <property type="component" value="Unassembled WGS sequence"/>
</dbReference>
<evidence type="ECO:0000313" key="1">
    <source>
        <dbReference type="EMBL" id="KAK6160587.1"/>
    </source>
</evidence>
<comment type="caution">
    <text evidence="1">The sequence shown here is derived from an EMBL/GenBank/DDBJ whole genome shotgun (WGS) entry which is preliminary data.</text>
</comment>
<gene>
    <name evidence="1" type="ORF">DH2020_003968</name>
</gene>
<accession>A0ABR0XN75</accession>
<sequence length="204" mass="23952">MEKVNVKVGPNLFKDKNFINRLNSIIWDNYITTIEFEKQWHEIMDDFNLTSHPWYIRQSWIPAYFRDVPMSGLLKTTSRSESTNSWFGNFTNPQSNLVEFVMHFESAVESQRHSTDKLNNQCQTSLQDCRTPLNIEKHASLVYTHTIFYEVSKEIKEAQYSCSVIQINDNTHEISYTIKEESGVFEVTKYKMDGSTKCSCKLFE</sequence>
<dbReference type="PANTHER" id="PTHR47718:SF18">
    <property type="entry name" value="PROTEIN FAR1-RELATED SEQUENCE 5-LIKE"/>
    <property type="match status" value="1"/>
</dbReference>
<name>A0ABR0XN75_REHGL</name>